<dbReference type="SUPFAM" id="SSF48264">
    <property type="entry name" value="Cytochrome P450"/>
    <property type="match status" value="1"/>
</dbReference>
<accession>A0AAD7G0R2</accession>
<comment type="subcellular location">
    <subcellularLocation>
        <location evidence="2">Membrane</location>
    </subcellularLocation>
</comment>
<evidence type="ECO:0000256" key="14">
    <source>
        <dbReference type="RuleBase" id="RU000461"/>
    </source>
</evidence>
<dbReference type="Gene3D" id="1.10.630.10">
    <property type="entry name" value="Cytochrome P450"/>
    <property type="match status" value="1"/>
</dbReference>
<proteinExistence type="inferred from homology"/>
<evidence type="ECO:0000256" key="13">
    <source>
        <dbReference type="PIRSR" id="PIRSR602401-1"/>
    </source>
</evidence>
<keyword evidence="6" id="KW-0812">Transmembrane</keyword>
<dbReference type="InterPro" id="IPR002401">
    <property type="entry name" value="Cyt_P450_E_grp-I"/>
</dbReference>
<dbReference type="GO" id="GO:0020037">
    <property type="term" value="F:heme binding"/>
    <property type="evidence" value="ECO:0007669"/>
    <property type="project" value="InterPro"/>
</dbReference>
<dbReference type="PRINTS" id="PR00385">
    <property type="entry name" value="P450"/>
</dbReference>
<evidence type="ECO:0000256" key="7">
    <source>
        <dbReference type="ARBA" id="ARBA00022723"/>
    </source>
</evidence>
<dbReference type="GO" id="GO:0005506">
    <property type="term" value="F:iron ion binding"/>
    <property type="evidence" value="ECO:0007669"/>
    <property type="project" value="InterPro"/>
</dbReference>
<evidence type="ECO:0000256" key="2">
    <source>
        <dbReference type="ARBA" id="ARBA00004370"/>
    </source>
</evidence>
<evidence type="ECO:0000256" key="11">
    <source>
        <dbReference type="ARBA" id="ARBA00023033"/>
    </source>
</evidence>
<gene>
    <name evidence="15" type="ORF">FB45DRAFT_1075690</name>
</gene>
<evidence type="ECO:0000256" key="9">
    <source>
        <dbReference type="ARBA" id="ARBA00023002"/>
    </source>
</evidence>
<dbReference type="Pfam" id="PF00067">
    <property type="entry name" value="p450"/>
    <property type="match status" value="1"/>
</dbReference>
<dbReference type="PANTHER" id="PTHR24305">
    <property type="entry name" value="CYTOCHROME P450"/>
    <property type="match status" value="1"/>
</dbReference>
<sequence>MPIWRNTRKSLLGESLTLLGAGSETVGKVVTTGVLHLDREWPDAHARMNYQALEKLPYPTAAIKESVRLAHGPSDALIAGVCIPAGTIALSGITFIHENPEMFEESQKFWPQCWLQDRSSKEQFFVPFSKGPRTCLGIE</sequence>
<keyword evidence="8" id="KW-1133">Transmembrane helix</keyword>
<reference evidence="15" key="1">
    <citation type="submission" date="2023-03" db="EMBL/GenBank/DDBJ databases">
        <title>Massive genome expansion in bonnet fungi (Mycena s.s.) driven by repeated elements and novel gene families across ecological guilds.</title>
        <authorList>
            <consortium name="Lawrence Berkeley National Laboratory"/>
            <person name="Harder C.B."/>
            <person name="Miyauchi S."/>
            <person name="Viragh M."/>
            <person name="Kuo A."/>
            <person name="Thoen E."/>
            <person name="Andreopoulos B."/>
            <person name="Lu D."/>
            <person name="Skrede I."/>
            <person name="Drula E."/>
            <person name="Henrissat B."/>
            <person name="Morin E."/>
            <person name="Kohler A."/>
            <person name="Barry K."/>
            <person name="LaButti K."/>
            <person name="Morin E."/>
            <person name="Salamov A."/>
            <person name="Lipzen A."/>
            <person name="Mereny Z."/>
            <person name="Hegedus B."/>
            <person name="Baldrian P."/>
            <person name="Stursova M."/>
            <person name="Weitz H."/>
            <person name="Taylor A."/>
            <person name="Grigoriev I.V."/>
            <person name="Nagy L.G."/>
            <person name="Martin F."/>
            <person name="Kauserud H."/>
        </authorList>
    </citation>
    <scope>NUCLEOTIDE SEQUENCE</scope>
    <source>
        <strain evidence="15">9284</strain>
    </source>
</reference>
<dbReference type="Proteomes" id="UP001221142">
    <property type="component" value="Unassembled WGS sequence"/>
</dbReference>
<keyword evidence="5 13" id="KW-0349">Heme</keyword>
<dbReference type="GO" id="GO:0016705">
    <property type="term" value="F:oxidoreductase activity, acting on paired donors, with incorporation or reduction of molecular oxygen"/>
    <property type="evidence" value="ECO:0007669"/>
    <property type="project" value="InterPro"/>
</dbReference>
<keyword evidence="16" id="KW-1185">Reference proteome</keyword>
<evidence type="ECO:0000256" key="5">
    <source>
        <dbReference type="ARBA" id="ARBA00022617"/>
    </source>
</evidence>
<dbReference type="PRINTS" id="PR00463">
    <property type="entry name" value="EP450I"/>
</dbReference>
<organism evidence="15 16">
    <name type="scientific">Roridomyces roridus</name>
    <dbReference type="NCBI Taxonomy" id="1738132"/>
    <lineage>
        <taxon>Eukaryota</taxon>
        <taxon>Fungi</taxon>
        <taxon>Dikarya</taxon>
        <taxon>Basidiomycota</taxon>
        <taxon>Agaricomycotina</taxon>
        <taxon>Agaricomycetes</taxon>
        <taxon>Agaricomycetidae</taxon>
        <taxon>Agaricales</taxon>
        <taxon>Marasmiineae</taxon>
        <taxon>Mycenaceae</taxon>
        <taxon>Roridomyces</taxon>
    </lineage>
</organism>
<dbReference type="GO" id="GO:0016020">
    <property type="term" value="C:membrane"/>
    <property type="evidence" value="ECO:0007669"/>
    <property type="project" value="UniProtKB-SubCell"/>
</dbReference>
<keyword evidence="10 13" id="KW-0408">Iron</keyword>
<dbReference type="InterPro" id="IPR017972">
    <property type="entry name" value="Cyt_P450_CS"/>
</dbReference>
<evidence type="ECO:0000256" key="1">
    <source>
        <dbReference type="ARBA" id="ARBA00001971"/>
    </source>
</evidence>
<comment type="pathway">
    <text evidence="3">Secondary metabolite biosynthesis; terpenoid biosynthesis.</text>
</comment>
<keyword evidence="9 14" id="KW-0560">Oxidoreductase</keyword>
<keyword evidence="7 13" id="KW-0479">Metal-binding</keyword>
<dbReference type="InterPro" id="IPR001128">
    <property type="entry name" value="Cyt_P450"/>
</dbReference>
<dbReference type="InterPro" id="IPR036396">
    <property type="entry name" value="Cyt_P450_sf"/>
</dbReference>
<evidence type="ECO:0000256" key="12">
    <source>
        <dbReference type="ARBA" id="ARBA00023136"/>
    </source>
</evidence>
<dbReference type="InterPro" id="IPR050121">
    <property type="entry name" value="Cytochrome_P450_monoxygenase"/>
</dbReference>
<name>A0AAD7G0R2_9AGAR</name>
<dbReference type="PROSITE" id="PS00086">
    <property type="entry name" value="CYTOCHROME_P450"/>
    <property type="match status" value="1"/>
</dbReference>
<evidence type="ECO:0000256" key="6">
    <source>
        <dbReference type="ARBA" id="ARBA00022692"/>
    </source>
</evidence>
<protein>
    <submittedName>
        <fullName evidence="15">Cytochrome P450</fullName>
    </submittedName>
</protein>
<dbReference type="EMBL" id="JARKIF010000001">
    <property type="protein sequence ID" value="KAJ7649905.1"/>
    <property type="molecule type" value="Genomic_DNA"/>
</dbReference>
<evidence type="ECO:0000256" key="10">
    <source>
        <dbReference type="ARBA" id="ARBA00023004"/>
    </source>
</evidence>
<comment type="caution">
    <text evidence="15">The sequence shown here is derived from an EMBL/GenBank/DDBJ whole genome shotgun (WGS) entry which is preliminary data.</text>
</comment>
<evidence type="ECO:0000256" key="4">
    <source>
        <dbReference type="ARBA" id="ARBA00010617"/>
    </source>
</evidence>
<evidence type="ECO:0000313" key="16">
    <source>
        <dbReference type="Proteomes" id="UP001221142"/>
    </source>
</evidence>
<dbReference type="GO" id="GO:0004497">
    <property type="term" value="F:monooxygenase activity"/>
    <property type="evidence" value="ECO:0007669"/>
    <property type="project" value="UniProtKB-KW"/>
</dbReference>
<evidence type="ECO:0000256" key="3">
    <source>
        <dbReference type="ARBA" id="ARBA00004721"/>
    </source>
</evidence>
<comment type="cofactor">
    <cofactor evidence="1 13">
        <name>heme</name>
        <dbReference type="ChEBI" id="CHEBI:30413"/>
    </cofactor>
</comment>
<keyword evidence="12" id="KW-0472">Membrane</keyword>
<keyword evidence="11 14" id="KW-0503">Monooxygenase</keyword>
<evidence type="ECO:0000313" key="15">
    <source>
        <dbReference type="EMBL" id="KAJ7649905.1"/>
    </source>
</evidence>
<evidence type="ECO:0000256" key="8">
    <source>
        <dbReference type="ARBA" id="ARBA00022989"/>
    </source>
</evidence>
<dbReference type="PANTHER" id="PTHR24305:SF166">
    <property type="entry name" value="CYTOCHROME P450 12A4, MITOCHONDRIAL-RELATED"/>
    <property type="match status" value="1"/>
</dbReference>
<dbReference type="AlphaFoldDB" id="A0AAD7G0R2"/>
<feature type="binding site" description="axial binding residue" evidence="13">
    <location>
        <position position="135"/>
    </location>
    <ligand>
        <name>heme</name>
        <dbReference type="ChEBI" id="CHEBI:30413"/>
    </ligand>
    <ligandPart>
        <name>Fe</name>
        <dbReference type="ChEBI" id="CHEBI:18248"/>
    </ligandPart>
</feature>
<comment type="similarity">
    <text evidence="4 14">Belongs to the cytochrome P450 family.</text>
</comment>